<organism evidence="1 2">
    <name type="scientific">Stereocaulon virgatum</name>
    <dbReference type="NCBI Taxonomy" id="373712"/>
    <lineage>
        <taxon>Eukaryota</taxon>
        <taxon>Fungi</taxon>
        <taxon>Dikarya</taxon>
        <taxon>Ascomycota</taxon>
        <taxon>Pezizomycotina</taxon>
        <taxon>Lecanoromycetes</taxon>
        <taxon>OSLEUM clade</taxon>
        <taxon>Lecanoromycetidae</taxon>
        <taxon>Lecanorales</taxon>
        <taxon>Lecanorineae</taxon>
        <taxon>Stereocaulaceae</taxon>
        <taxon>Stereocaulon</taxon>
    </lineage>
</organism>
<dbReference type="EMBL" id="JBEFKJ010000011">
    <property type="protein sequence ID" value="KAL2043449.1"/>
    <property type="molecule type" value="Genomic_DNA"/>
</dbReference>
<dbReference type="Proteomes" id="UP001590950">
    <property type="component" value="Unassembled WGS sequence"/>
</dbReference>
<keyword evidence="2" id="KW-1185">Reference proteome</keyword>
<proteinExistence type="predicted"/>
<gene>
    <name evidence="1" type="ORF">N7G274_003756</name>
</gene>
<protein>
    <submittedName>
        <fullName evidence="1">Uncharacterized protein</fullName>
    </submittedName>
</protein>
<reference evidence="1 2" key="1">
    <citation type="submission" date="2024-09" db="EMBL/GenBank/DDBJ databases">
        <title>Rethinking Asexuality: The Enigmatic Case of Functional Sexual Genes in Lepraria (Stereocaulaceae).</title>
        <authorList>
            <person name="Doellman M."/>
            <person name="Sun Y."/>
            <person name="Barcenas-Pena A."/>
            <person name="Lumbsch H.T."/>
            <person name="Grewe F."/>
        </authorList>
    </citation>
    <scope>NUCLEOTIDE SEQUENCE [LARGE SCALE GENOMIC DNA]</scope>
    <source>
        <strain evidence="1 2">Mercado 3170</strain>
    </source>
</reference>
<sequence>MAAHPETSILIAGPIMYEPFNATRAYICSVFDCYGTIWQSGCVGVLNTQPTHGLQPVKLFFRFNDDVSTYRFMTDTDGKLVYANQVFGVALIPSSAIVDSVLGDGECEVLSRPYIGDLQPDDVRHLHVVIIAAIRRAQQVGQDVLGVCLRKVYEESLYDQTLFNMLNSIMTRRPTQREVHRFQRHIRATRRLIEASSTATSVAASGPGNVMVEDA</sequence>
<evidence type="ECO:0000313" key="2">
    <source>
        <dbReference type="Proteomes" id="UP001590950"/>
    </source>
</evidence>
<comment type="caution">
    <text evidence="1">The sequence shown here is derived from an EMBL/GenBank/DDBJ whole genome shotgun (WGS) entry which is preliminary data.</text>
</comment>
<name>A0ABR4AD82_9LECA</name>
<accession>A0ABR4AD82</accession>
<evidence type="ECO:0000313" key="1">
    <source>
        <dbReference type="EMBL" id="KAL2043449.1"/>
    </source>
</evidence>